<sequence>MWQEFLKKVTSFCEKHKVKVVDIDGKYIPMQRSKQFYRGAMNYHRFHADMFLFSSGSFKLRLCFPCLVIFIIGVLIFSNLFVIGGFIFINRFVLLSDFFIILIFLVLLR</sequence>
<dbReference type="Gramene" id="TVU04919">
    <property type="protein sequence ID" value="TVU04919"/>
    <property type="gene ID" value="EJB05_48063"/>
</dbReference>
<proteinExistence type="predicted"/>
<comment type="caution">
    <text evidence="2">The sequence shown here is derived from an EMBL/GenBank/DDBJ whole genome shotgun (WGS) entry which is preliminary data.</text>
</comment>
<keyword evidence="1" id="KW-0812">Transmembrane</keyword>
<organism evidence="2 3">
    <name type="scientific">Eragrostis curvula</name>
    <name type="common">weeping love grass</name>
    <dbReference type="NCBI Taxonomy" id="38414"/>
    <lineage>
        <taxon>Eukaryota</taxon>
        <taxon>Viridiplantae</taxon>
        <taxon>Streptophyta</taxon>
        <taxon>Embryophyta</taxon>
        <taxon>Tracheophyta</taxon>
        <taxon>Spermatophyta</taxon>
        <taxon>Magnoliopsida</taxon>
        <taxon>Liliopsida</taxon>
        <taxon>Poales</taxon>
        <taxon>Poaceae</taxon>
        <taxon>PACMAD clade</taxon>
        <taxon>Chloridoideae</taxon>
        <taxon>Eragrostideae</taxon>
        <taxon>Eragrostidinae</taxon>
        <taxon>Eragrostis</taxon>
    </lineage>
</organism>
<dbReference type="EMBL" id="RWGY01000051">
    <property type="protein sequence ID" value="TVU04919.1"/>
    <property type="molecule type" value="Genomic_DNA"/>
</dbReference>
<gene>
    <name evidence="2" type="ORF">EJB05_48063</name>
</gene>
<accession>A0A5J9T0N4</accession>
<feature type="transmembrane region" description="Helical" evidence="1">
    <location>
        <begin position="88"/>
        <end position="108"/>
    </location>
</feature>
<keyword evidence="3" id="KW-1185">Reference proteome</keyword>
<dbReference type="OrthoDB" id="678367at2759"/>
<dbReference type="Proteomes" id="UP000324897">
    <property type="component" value="Unassembled WGS sequence"/>
</dbReference>
<feature type="non-terminal residue" evidence="2">
    <location>
        <position position="1"/>
    </location>
</feature>
<name>A0A5J9T0N4_9POAL</name>
<reference evidence="2 3" key="1">
    <citation type="journal article" date="2019" name="Sci. Rep.">
        <title>A high-quality genome of Eragrostis curvula grass provides insights into Poaceae evolution and supports new strategies to enhance forage quality.</title>
        <authorList>
            <person name="Carballo J."/>
            <person name="Santos B.A.C.M."/>
            <person name="Zappacosta D."/>
            <person name="Garbus I."/>
            <person name="Selva J.P."/>
            <person name="Gallo C.A."/>
            <person name="Diaz A."/>
            <person name="Albertini E."/>
            <person name="Caccamo M."/>
            <person name="Echenique V."/>
        </authorList>
    </citation>
    <scope>NUCLEOTIDE SEQUENCE [LARGE SCALE GENOMIC DNA]</scope>
    <source>
        <strain evidence="3">cv. Victoria</strain>
        <tissue evidence="2">Leaf</tissue>
    </source>
</reference>
<keyword evidence="1" id="KW-0472">Membrane</keyword>
<evidence type="ECO:0000256" key="1">
    <source>
        <dbReference type="SAM" id="Phobius"/>
    </source>
</evidence>
<keyword evidence="1" id="KW-1133">Transmembrane helix</keyword>
<evidence type="ECO:0000313" key="2">
    <source>
        <dbReference type="EMBL" id="TVU04919.1"/>
    </source>
</evidence>
<feature type="transmembrane region" description="Helical" evidence="1">
    <location>
        <begin position="62"/>
        <end position="82"/>
    </location>
</feature>
<dbReference type="AlphaFoldDB" id="A0A5J9T0N4"/>
<protein>
    <submittedName>
        <fullName evidence="2">Uncharacterized protein</fullName>
    </submittedName>
</protein>
<evidence type="ECO:0000313" key="3">
    <source>
        <dbReference type="Proteomes" id="UP000324897"/>
    </source>
</evidence>